<feature type="domain" description="N-acetyltransferase" evidence="4">
    <location>
        <begin position="1"/>
        <end position="144"/>
    </location>
</feature>
<dbReference type="InterPro" id="IPR017813">
    <property type="entry name" value="Mycothiol_AcTrfase"/>
</dbReference>
<keyword evidence="1" id="KW-0808">Transferase</keyword>
<dbReference type="InterPro" id="IPR000182">
    <property type="entry name" value="GNAT_dom"/>
</dbReference>
<gene>
    <name evidence="5" type="ORF">UFOPK1572_00082</name>
</gene>
<reference evidence="5" key="1">
    <citation type="submission" date="2020-05" db="EMBL/GenBank/DDBJ databases">
        <authorList>
            <person name="Chiriac C."/>
            <person name="Salcher M."/>
            <person name="Ghai R."/>
            <person name="Kavagutti S V."/>
        </authorList>
    </citation>
    <scope>NUCLEOTIDE SEQUENCE</scope>
</reference>
<dbReference type="Gene3D" id="3.40.630.30">
    <property type="match status" value="1"/>
</dbReference>
<evidence type="ECO:0000313" key="5">
    <source>
        <dbReference type="EMBL" id="CAB4549735.1"/>
    </source>
</evidence>
<dbReference type="SUPFAM" id="SSF55729">
    <property type="entry name" value="Acyl-CoA N-acyltransferases (Nat)"/>
    <property type="match status" value="1"/>
</dbReference>
<evidence type="ECO:0000256" key="1">
    <source>
        <dbReference type="ARBA" id="ARBA00022679"/>
    </source>
</evidence>
<sequence>MNASSLQDVSALIEDAWRADGTRPLNDHLWLDLRDGGRAGFAGIIAREEGRSHIVGYCQVSRGNESWAIDLIVHPHYRYDSLEIAPEMMTTALEIVATEGGGHVHWWVFEPSRAHKQIAEAVGLQPGRRLLQMRRALPLEPEVLAEIADFHTEPFQPERDAQQWLDLNNAAFARHPEQGGWTMDTLRSRMQQDWFDASGFRVHRRQEMMASFCWTKMHHDNSTTMGEIYVIAVQPDLGGQGLGRKTAIAGLDAAFLKGAEQAMLYVDADNASAVAMYSSLGFSVHHEEHSFVGNIAAEKATS</sequence>
<dbReference type="PROSITE" id="PS51186">
    <property type="entry name" value="GNAT"/>
    <property type="match status" value="2"/>
</dbReference>
<keyword evidence="2" id="KW-0677">Repeat</keyword>
<name>A0A6J6CF33_9ZZZZ</name>
<dbReference type="EMBL" id="CAEZTC010000005">
    <property type="protein sequence ID" value="CAB4549735.1"/>
    <property type="molecule type" value="Genomic_DNA"/>
</dbReference>
<keyword evidence="3" id="KW-0012">Acyltransferase</keyword>
<feature type="domain" description="N-acetyltransferase" evidence="4">
    <location>
        <begin position="150"/>
        <end position="302"/>
    </location>
</feature>
<dbReference type="InterPro" id="IPR016181">
    <property type="entry name" value="Acyl_CoA_acyltransferase"/>
</dbReference>
<dbReference type="NCBIfam" id="TIGR03448">
    <property type="entry name" value="mycothiol_MshD"/>
    <property type="match status" value="1"/>
</dbReference>
<dbReference type="Pfam" id="PF00583">
    <property type="entry name" value="Acetyltransf_1"/>
    <property type="match status" value="1"/>
</dbReference>
<dbReference type="PANTHER" id="PTHR43877">
    <property type="entry name" value="AMINOALKYLPHOSPHONATE N-ACETYLTRANSFERASE-RELATED-RELATED"/>
    <property type="match status" value="1"/>
</dbReference>
<evidence type="ECO:0000256" key="3">
    <source>
        <dbReference type="ARBA" id="ARBA00023315"/>
    </source>
</evidence>
<dbReference type="InterPro" id="IPR050832">
    <property type="entry name" value="Bact_Acetyltransf"/>
</dbReference>
<evidence type="ECO:0000256" key="2">
    <source>
        <dbReference type="ARBA" id="ARBA00022737"/>
    </source>
</evidence>
<dbReference type="AlphaFoldDB" id="A0A6J6CF33"/>
<protein>
    <submittedName>
        <fullName evidence="5">Unannotated protein</fullName>
    </submittedName>
</protein>
<dbReference type="GO" id="GO:0016747">
    <property type="term" value="F:acyltransferase activity, transferring groups other than amino-acyl groups"/>
    <property type="evidence" value="ECO:0007669"/>
    <property type="project" value="InterPro"/>
</dbReference>
<proteinExistence type="predicted"/>
<accession>A0A6J6CF33</accession>
<evidence type="ECO:0000259" key="4">
    <source>
        <dbReference type="PROSITE" id="PS51186"/>
    </source>
</evidence>
<organism evidence="5">
    <name type="scientific">freshwater metagenome</name>
    <dbReference type="NCBI Taxonomy" id="449393"/>
    <lineage>
        <taxon>unclassified sequences</taxon>
        <taxon>metagenomes</taxon>
        <taxon>ecological metagenomes</taxon>
    </lineage>
</organism>